<feature type="transmembrane region" description="Helical" evidence="1">
    <location>
        <begin position="6"/>
        <end position="28"/>
    </location>
</feature>
<organism evidence="2 3">
    <name type="scientific">Belnapia rosea</name>
    <dbReference type="NCBI Taxonomy" id="938405"/>
    <lineage>
        <taxon>Bacteria</taxon>
        <taxon>Pseudomonadati</taxon>
        <taxon>Pseudomonadota</taxon>
        <taxon>Alphaproteobacteria</taxon>
        <taxon>Acetobacterales</taxon>
        <taxon>Roseomonadaceae</taxon>
        <taxon>Belnapia</taxon>
    </lineage>
</organism>
<proteinExistence type="predicted"/>
<dbReference type="Proteomes" id="UP000198925">
    <property type="component" value="Unassembled WGS sequence"/>
</dbReference>
<dbReference type="EMBL" id="FMZX01000075">
    <property type="protein sequence ID" value="SDE62581.1"/>
    <property type="molecule type" value="Genomic_DNA"/>
</dbReference>
<dbReference type="Pfam" id="PF08592">
    <property type="entry name" value="Anthrone_oxy"/>
    <property type="match status" value="1"/>
</dbReference>
<dbReference type="RefSeq" id="WP_090571156.1">
    <property type="nucleotide sequence ID" value="NZ_FMXZ01000037.1"/>
</dbReference>
<dbReference type="InterPro" id="IPR013901">
    <property type="entry name" value="Anthrone_oxy"/>
</dbReference>
<evidence type="ECO:0000313" key="3">
    <source>
        <dbReference type="Proteomes" id="UP000198925"/>
    </source>
</evidence>
<keyword evidence="3" id="KW-1185">Reference proteome</keyword>
<feature type="transmembrane region" description="Helical" evidence="1">
    <location>
        <begin position="49"/>
        <end position="69"/>
    </location>
</feature>
<name>A0A1G7EG15_9PROT</name>
<evidence type="ECO:0000256" key="1">
    <source>
        <dbReference type="SAM" id="Phobius"/>
    </source>
</evidence>
<protein>
    <recommendedName>
        <fullName evidence="4">DUF1772 domain-containing protein</fullName>
    </recommendedName>
</protein>
<keyword evidence="1" id="KW-1133">Transmembrane helix</keyword>
<evidence type="ECO:0008006" key="4">
    <source>
        <dbReference type="Google" id="ProtNLM"/>
    </source>
</evidence>
<accession>A0A1G7EG15</accession>
<dbReference type="PANTHER" id="PTHR36535">
    <property type="entry name" value="YALI0E30327P"/>
    <property type="match status" value="1"/>
</dbReference>
<feature type="transmembrane region" description="Helical" evidence="1">
    <location>
        <begin position="123"/>
        <end position="143"/>
    </location>
</feature>
<keyword evidence="1" id="KW-0812">Transmembrane</keyword>
<sequence>MVPSLVALVIAVLFAGAALYISIVEHPARMSLEDAPLLAQWQLSYKRALPIQAGLAMLGGAAGLLAWYGSREWQWMAGSLLLLANWPFTMLVIMPVNKRLMAMTPQEAGARSRDLLRRWGNLHGVRSVLGSAASLLFACGFLATP</sequence>
<evidence type="ECO:0000313" key="2">
    <source>
        <dbReference type="EMBL" id="SDE62581.1"/>
    </source>
</evidence>
<gene>
    <name evidence="2" type="ORF">SAMN04487779_10753</name>
</gene>
<feature type="transmembrane region" description="Helical" evidence="1">
    <location>
        <begin position="75"/>
        <end position="96"/>
    </location>
</feature>
<dbReference type="AlphaFoldDB" id="A0A1G7EG15"/>
<dbReference type="PANTHER" id="PTHR36535:SF1">
    <property type="entry name" value="DUF1772 DOMAIN-CONTAINING PROTEIN"/>
    <property type="match status" value="1"/>
</dbReference>
<dbReference type="OrthoDB" id="7473921at2"/>
<keyword evidence="1" id="KW-0472">Membrane</keyword>
<dbReference type="STRING" id="938405.SAMN02927895_05392"/>
<reference evidence="2 3" key="1">
    <citation type="submission" date="2016-10" db="EMBL/GenBank/DDBJ databases">
        <authorList>
            <person name="de Groot N.N."/>
        </authorList>
    </citation>
    <scope>NUCLEOTIDE SEQUENCE [LARGE SCALE GENOMIC DNA]</scope>
    <source>
        <strain evidence="2 3">CPCC 100156</strain>
    </source>
</reference>